<proteinExistence type="predicted"/>
<dbReference type="AlphaFoldDB" id="A0A0S3PYQ4"/>
<evidence type="ECO:0000256" key="1">
    <source>
        <dbReference type="SAM" id="Phobius"/>
    </source>
</evidence>
<reference evidence="2 3" key="1">
    <citation type="submission" date="2015-08" db="EMBL/GenBank/DDBJ databases">
        <title>Investigation of the bacterial diversity of lava forest soil.</title>
        <authorList>
            <person name="Lee J.S."/>
        </authorList>
    </citation>
    <scope>NUCLEOTIDE SEQUENCE [LARGE SCALE GENOMIC DNA]</scope>
    <source>
        <strain evidence="2 3">GJW-30</strain>
    </source>
</reference>
<dbReference type="RefSeq" id="WP_283804847.1">
    <property type="nucleotide sequence ID" value="NZ_AP014946.1"/>
</dbReference>
<sequence length="43" mass="4631">MNEQRQQKVWMFLAIGIVVVVGGFVLLAAGLGFIIMMIGNPAP</sequence>
<feature type="transmembrane region" description="Helical" evidence="1">
    <location>
        <begin position="12"/>
        <end position="38"/>
    </location>
</feature>
<organism evidence="2 3">
    <name type="scientific">Variibacter gotjawalensis</name>
    <dbReference type="NCBI Taxonomy" id="1333996"/>
    <lineage>
        <taxon>Bacteria</taxon>
        <taxon>Pseudomonadati</taxon>
        <taxon>Pseudomonadota</taxon>
        <taxon>Alphaproteobacteria</taxon>
        <taxon>Hyphomicrobiales</taxon>
        <taxon>Nitrobacteraceae</taxon>
        <taxon>Variibacter</taxon>
    </lineage>
</organism>
<dbReference type="Proteomes" id="UP000236884">
    <property type="component" value="Chromosome"/>
</dbReference>
<evidence type="ECO:0000313" key="2">
    <source>
        <dbReference type="EMBL" id="BAT60896.1"/>
    </source>
</evidence>
<keyword evidence="1" id="KW-0812">Transmembrane</keyword>
<accession>A0A0S3PYQ4</accession>
<evidence type="ECO:0000313" key="3">
    <source>
        <dbReference type="Proteomes" id="UP000236884"/>
    </source>
</evidence>
<keyword evidence="3" id="KW-1185">Reference proteome</keyword>
<protein>
    <submittedName>
        <fullName evidence="2">Uncharacterized protein</fullName>
    </submittedName>
</protein>
<keyword evidence="1" id="KW-0472">Membrane</keyword>
<dbReference type="EMBL" id="AP014946">
    <property type="protein sequence ID" value="BAT60896.1"/>
    <property type="molecule type" value="Genomic_DNA"/>
</dbReference>
<name>A0A0S3PYQ4_9BRAD</name>
<dbReference type="KEGG" id="vgo:GJW-30_1_03446"/>
<keyword evidence="1" id="KW-1133">Transmembrane helix</keyword>
<gene>
    <name evidence="2" type="ORF">GJW-30_1_03446</name>
</gene>